<dbReference type="STRING" id="1294263.JCM21531_44"/>
<evidence type="ECO:0000256" key="1">
    <source>
        <dbReference type="ARBA" id="ARBA00007637"/>
    </source>
</evidence>
<keyword evidence="5" id="KW-1185">Reference proteome</keyword>
<comment type="caution">
    <text evidence="4">The sequence shown here is derived from an EMBL/GenBank/DDBJ whole genome shotgun (WGS) entry which is preliminary data.</text>
</comment>
<comment type="similarity">
    <text evidence="1">Belongs to the NAD(P)-dependent epimerase/dehydratase family.</text>
</comment>
<dbReference type="InterPro" id="IPR016040">
    <property type="entry name" value="NAD(P)-bd_dom"/>
</dbReference>
<dbReference type="EMBL" id="BAVR01000001">
    <property type="protein sequence ID" value="GAE86723.1"/>
    <property type="molecule type" value="Genomic_DNA"/>
</dbReference>
<dbReference type="SUPFAM" id="SSF51735">
    <property type="entry name" value="NAD(P)-binding Rossmann-fold domains"/>
    <property type="match status" value="1"/>
</dbReference>
<dbReference type="PANTHER" id="PTHR43725">
    <property type="entry name" value="UDP-GLUCOSE 4-EPIMERASE"/>
    <property type="match status" value="1"/>
</dbReference>
<gene>
    <name evidence="4" type="ORF">JCM21531_44</name>
</gene>
<feature type="domain" description="NAD(P)-binding" evidence="3">
    <location>
        <begin position="14"/>
        <end position="120"/>
    </location>
</feature>
<evidence type="ECO:0000313" key="5">
    <source>
        <dbReference type="Proteomes" id="UP000019109"/>
    </source>
</evidence>
<evidence type="ECO:0000256" key="2">
    <source>
        <dbReference type="ARBA" id="ARBA00018569"/>
    </source>
</evidence>
<dbReference type="InterPro" id="IPR036291">
    <property type="entry name" value="NAD(P)-bd_dom_sf"/>
</dbReference>
<organism evidence="4 5">
    <name type="scientific">Acetivibrio straminisolvens JCM 21531</name>
    <dbReference type="NCBI Taxonomy" id="1294263"/>
    <lineage>
        <taxon>Bacteria</taxon>
        <taxon>Bacillati</taxon>
        <taxon>Bacillota</taxon>
        <taxon>Clostridia</taxon>
        <taxon>Eubacteriales</taxon>
        <taxon>Oscillospiraceae</taxon>
        <taxon>Acetivibrio</taxon>
    </lineage>
</organism>
<evidence type="ECO:0000259" key="3">
    <source>
        <dbReference type="Pfam" id="PF16363"/>
    </source>
</evidence>
<dbReference type="Pfam" id="PF16363">
    <property type="entry name" value="GDP_Man_Dehyd"/>
    <property type="match status" value="1"/>
</dbReference>
<dbReference type="Proteomes" id="UP000019109">
    <property type="component" value="Unassembled WGS sequence"/>
</dbReference>
<proteinExistence type="inferred from homology"/>
<protein>
    <recommendedName>
        <fullName evidence="2">UDP-glucose 4-epimerase</fullName>
    </recommendedName>
</protein>
<sequence>MYTGILRSFATLLTLGQPSVIFEDGMLMRDYIHIDDVVSANMCVLESSEADYQSFNVGSGVSTTVLEFYKEISEYMNSSLKPIMNGEFRVGDVRHIVSSPAKLEALGWKPKKNLRDMIADYLEYLNEAENLDDYFASAMRDMKTKTAIMKAQR</sequence>
<accession>W4V1P1</accession>
<reference evidence="4" key="1">
    <citation type="journal article" date="2014" name="Genome Announc.">
        <title>Draft Genome Sequence of Clostridium straminisolvens Strain JCM 21531T, Isolated from a Cellulose-Degrading Bacterial Community.</title>
        <authorList>
            <person name="Yuki M."/>
            <person name="Oshima K."/>
            <person name="Suda W."/>
            <person name="Sakamoto M."/>
            <person name="Kitamura K."/>
            <person name="Iida T."/>
            <person name="Hattori M."/>
            <person name="Ohkuma M."/>
        </authorList>
    </citation>
    <scope>NUCLEOTIDE SEQUENCE [LARGE SCALE GENOMIC DNA]</scope>
    <source>
        <strain evidence="4">JCM 21531</strain>
    </source>
</reference>
<dbReference type="AlphaFoldDB" id="W4V1P1"/>
<evidence type="ECO:0000313" key="4">
    <source>
        <dbReference type="EMBL" id="GAE86723.1"/>
    </source>
</evidence>
<name>W4V1P1_9FIRM</name>
<dbReference type="Gene3D" id="3.40.50.720">
    <property type="entry name" value="NAD(P)-binding Rossmann-like Domain"/>
    <property type="match status" value="1"/>
</dbReference>